<name>A0ABP2K576_9ACTN</name>
<protein>
    <submittedName>
        <fullName evidence="1">Uncharacterized protein</fullName>
    </submittedName>
</protein>
<reference evidence="1" key="1">
    <citation type="submission" date="2010-08" db="EMBL/GenBank/DDBJ databases">
        <authorList>
            <person name="Weinstock G."/>
            <person name="Sodergren E."/>
            <person name="Clifton S."/>
            <person name="Fulton L."/>
            <person name="Fulton B."/>
            <person name="Courtney L."/>
            <person name="Fronick C."/>
            <person name="Harrison M."/>
            <person name="Strong C."/>
            <person name="Farmer C."/>
            <person name="Delahaunty K."/>
            <person name="Markovic C."/>
            <person name="Hall O."/>
            <person name="Minx P."/>
            <person name="Tomlinson C."/>
            <person name="Mitreva M."/>
            <person name="Hou S."/>
            <person name="Chen J."/>
            <person name="Wollam A."/>
            <person name="Pepin K.H."/>
            <person name="Johnson M."/>
            <person name="Bhonagiri V."/>
            <person name="Zhang X."/>
            <person name="Suruliraj S."/>
            <person name="Warren W."/>
            <person name="Chinwalla A."/>
            <person name="Mardis E.R."/>
            <person name="Wilson R.K."/>
        </authorList>
    </citation>
    <scope>NUCLEOTIDE SEQUENCE [LARGE SCALE GENOMIC DNA]</scope>
    <source>
        <strain evidence="1">HL044PA1</strain>
    </source>
</reference>
<keyword evidence="2" id="KW-1185">Reference proteome</keyword>
<proteinExistence type="predicted"/>
<sequence>MGETSKQTITGRIVHVDDVRLHLDRHRAQPAGIDDVFCLSAMGGQMDLNSGINGVTTHRVN</sequence>
<gene>
    <name evidence="1" type="ORF">HMPREF9607_01712</name>
</gene>
<dbReference type="Proteomes" id="UP000003179">
    <property type="component" value="Unassembled WGS sequence"/>
</dbReference>
<accession>A0ABP2K576</accession>
<dbReference type="EMBL" id="ADZU01000028">
    <property type="protein sequence ID" value="EFS92084.1"/>
    <property type="molecule type" value="Genomic_DNA"/>
</dbReference>
<organism evidence="1 2">
    <name type="scientific">Cutibacterium modestum HL044PA1</name>
    <dbReference type="NCBI Taxonomy" id="765109"/>
    <lineage>
        <taxon>Bacteria</taxon>
        <taxon>Bacillati</taxon>
        <taxon>Actinomycetota</taxon>
        <taxon>Actinomycetes</taxon>
        <taxon>Propionibacteriales</taxon>
        <taxon>Propionibacteriaceae</taxon>
        <taxon>Cutibacterium</taxon>
        <taxon>Cutibacterium modestum</taxon>
    </lineage>
</organism>
<evidence type="ECO:0000313" key="2">
    <source>
        <dbReference type="Proteomes" id="UP000003179"/>
    </source>
</evidence>
<comment type="caution">
    <text evidence="1">The sequence shown here is derived from an EMBL/GenBank/DDBJ whole genome shotgun (WGS) entry which is preliminary data.</text>
</comment>
<evidence type="ECO:0000313" key="1">
    <source>
        <dbReference type="EMBL" id="EFS92084.1"/>
    </source>
</evidence>